<feature type="transmembrane region" description="Helical" evidence="2">
    <location>
        <begin position="65"/>
        <end position="87"/>
    </location>
</feature>
<dbReference type="Proteomes" id="UP000597877">
    <property type="component" value="Unassembled WGS sequence"/>
</dbReference>
<keyword evidence="4" id="KW-1185">Reference proteome</keyword>
<gene>
    <name evidence="3" type="ORF">H8S00_02320</name>
</gene>
<dbReference type="RefSeq" id="WP_186839922.1">
    <property type="nucleotide sequence ID" value="NZ_JACOOZ010000001.1"/>
</dbReference>
<comment type="caution">
    <text evidence="3">The sequence shown here is derived from an EMBL/GenBank/DDBJ whole genome shotgun (WGS) entry which is preliminary data.</text>
</comment>
<keyword evidence="2" id="KW-0812">Transmembrane</keyword>
<evidence type="ECO:0000256" key="2">
    <source>
        <dbReference type="SAM" id="Phobius"/>
    </source>
</evidence>
<evidence type="ECO:0000313" key="3">
    <source>
        <dbReference type="EMBL" id="MBC5666829.1"/>
    </source>
</evidence>
<feature type="transmembrane region" description="Helical" evidence="2">
    <location>
        <begin position="6"/>
        <end position="30"/>
    </location>
</feature>
<feature type="coiled-coil region" evidence="1">
    <location>
        <begin position="249"/>
        <end position="276"/>
    </location>
</feature>
<dbReference type="EMBL" id="JACOOZ010000001">
    <property type="protein sequence ID" value="MBC5666829.1"/>
    <property type="molecule type" value="Genomic_DNA"/>
</dbReference>
<accession>A0ABR7F1I3</accession>
<proteinExistence type="predicted"/>
<feature type="transmembrane region" description="Helical" evidence="2">
    <location>
        <begin position="108"/>
        <end position="129"/>
    </location>
</feature>
<name>A0ABR7F1I3_9FIRM</name>
<keyword evidence="2" id="KW-0472">Membrane</keyword>
<evidence type="ECO:0008006" key="5">
    <source>
        <dbReference type="Google" id="ProtNLM"/>
    </source>
</evidence>
<organism evidence="3 4">
    <name type="scientific">Eubacterium segne</name>
    <dbReference type="NCBI Taxonomy" id="2763045"/>
    <lineage>
        <taxon>Bacteria</taxon>
        <taxon>Bacillati</taxon>
        <taxon>Bacillota</taxon>
        <taxon>Clostridia</taxon>
        <taxon>Eubacteriales</taxon>
        <taxon>Eubacteriaceae</taxon>
        <taxon>Eubacterium</taxon>
    </lineage>
</organism>
<protein>
    <recommendedName>
        <fullName evidence="5">ABC-transporter type IV</fullName>
    </recommendedName>
</protein>
<keyword evidence="2" id="KW-1133">Transmembrane helix</keyword>
<dbReference type="InterPro" id="IPR010540">
    <property type="entry name" value="CmpB_TMEM229"/>
</dbReference>
<evidence type="ECO:0000256" key="1">
    <source>
        <dbReference type="SAM" id="Coils"/>
    </source>
</evidence>
<evidence type="ECO:0000313" key="4">
    <source>
        <dbReference type="Proteomes" id="UP000597877"/>
    </source>
</evidence>
<keyword evidence="1" id="KW-0175">Coiled coil</keyword>
<reference evidence="3 4" key="1">
    <citation type="submission" date="2020-08" db="EMBL/GenBank/DDBJ databases">
        <title>Genome public.</title>
        <authorList>
            <person name="Liu C."/>
            <person name="Sun Q."/>
        </authorList>
    </citation>
    <scope>NUCLEOTIDE SEQUENCE [LARGE SCALE GENOMIC DNA]</scope>
    <source>
        <strain evidence="3 4">BX4</strain>
    </source>
</reference>
<dbReference type="SUPFAM" id="SSF58113">
    <property type="entry name" value="Apolipoprotein A-I"/>
    <property type="match status" value="1"/>
</dbReference>
<dbReference type="Pfam" id="PF06541">
    <property type="entry name" value="ABC_trans_CmpB"/>
    <property type="match status" value="1"/>
</dbReference>
<feature type="transmembrane region" description="Helical" evidence="2">
    <location>
        <begin position="37"/>
        <end position="59"/>
    </location>
</feature>
<dbReference type="Gene3D" id="1.20.120.20">
    <property type="entry name" value="Apolipoprotein"/>
    <property type="match status" value="1"/>
</dbReference>
<feature type="transmembrane region" description="Helical" evidence="2">
    <location>
        <begin position="141"/>
        <end position="163"/>
    </location>
</feature>
<sequence>MFSFSEIALLFFIYSFLGWCVEVAFVAVTAGKVTNRGFLNGPVCPIYGCGMIGVLLALLPVEKNVWLLFLGGMVICSAVELFGGWILDKIFHMRWWDYSDEKFNIGGYVCLAFSFMWGMAVVFAVKFVHHPIMAVVKKIPFQIQVIIVVVCGVVFVVDMIVTLKNLIGINKSLGQLDKLAESLHAVGDQLKDVVGNSAITVAEKAEEGMEILDEKTADSREKIAAATESSREKIAAATENSRERIAGVREESAERIAKQLKELEEKRDAIMESLQKNVKHRLNTPPTLNKSGKSINIVEYIKDYKNKNTKTND</sequence>